<dbReference type="EMBL" id="LNYZ01000003">
    <property type="protein sequence ID" value="KTD80317.1"/>
    <property type="molecule type" value="Genomic_DNA"/>
</dbReference>
<dbReference type="PIRSF" id="PIRSF006446">
    <property type="entry name" value="Cyt_quinol_oxidase_1"/>
    <property type="match status" value="1"/>
</dbReference>
<dbReference type="PANTHER" id="PTHR30365">
    <property type="entry name" value="CYTOCHROME D UBIQUINOL OXIDASE"/>
    <property type="match status" value="1"/>
</dbReference>
<feature type="transmembrane region" description="Helical" evidence="12">
    <location>
        <begin position="405"/>
        <end position="428"/>
    </location>
</feature>
<keyword evidence="7 12" id="KW-0479">Metal-binding</keyword>
<feature type="transmembrane region" description="Helical" evidence="12">
    <location>
        <begin position="125"/>
        <end position="146"/>
    </location>
</feature>
<name>A0A378L9L3_9GAMM</name>
<dbReference type="GO" id="GO:0005886">
    <property type="term" value="C:plasma membrane"/>
    <property type="evidence" value="ECO:0007669"/>
    <property type="project" value="UniProtKB-SubCell"/>
</dbReference>
<keyword evidence="10 12" id="KW-0408">Iron</keyword>
<dbReference type="OrthoDB" id="9807042at2"/>
<dbReference type="GO" id="GO:0016682">
    <property type="term" value="F:oxidoreductase activity, acting on diphenols and related substances as donors, oxygen as acceptor"/>
    <property type="evidence" value="ECO:0007669"/>
    <property type="project" value="TreeGrafter"/>
</dbReference>
<evidence type="ECO:0000256" key="10">
    <source>
        <dbReference type="ARBA" id="ARBA00023004"/>
    </source>
</evidence>
<dbReference type="GO" id="GO:0046872">
    <property type="term" value="F:metal ion binding"/>
    <property type="evidence" value="ECO:0007669"/>
    <property type="project" value="UniProtKB-UniRule"/>
</dbReference>
<feature type="transmembrane region" description="Helical" evidence="12">
    <location>
        <begin position="183"/>
        <end position="205"/>
    </location>
</feature>
<dbReference type="InterPro" id="IPR002585">
    <property type="entry name" value="Cyt-d_ubiquinol_oxidase_su_1"/>
</dbReference>
<evidence type="ECO:0000256" key="11">
    <source>
        <dbReference type="ARBA" id="ARBA00023136"/>
    </source>
</evidence>
<proteinExistence type="inferred from homology"/>
<feature type="transmembrane region" description="Helical" evidence="12">
    <location>
        <begin position="321"/>
        <end position="343"/>
    </location>
</feature>
<feature type="transmembrane region" description="Helical" evidence="12">
    <location>
        <begin position="48"/>
        <end position="76"/>
    </location>
</feature>
<evidence type="ECO:0000313" key="13">
    <source>
        <dbReference type="EMBL" id="KTD80317.1"/>
    </source>
</evidence>
<dbReference type="EC" id="1.10.3.-" evidence="14"/>
<evidence type="ECO:0000256" key="1">
    <source>
        <dbReference type="ARBA" id="ARBA00004651"/>
    </source>
</evidence>
<keyword evidence="8 12" id="KW-0249">Electron transport</keyword>
<dbReference type="GO" id="GO:0070069">
    <property type="term" value="C:cytochrome complex"/>
    <property type="evidence" value="ECO:0007669"/>
    <property type="project" value="UniProtKB-UniRule"/>
</dbReference>
<reference evidence="13 15" key="1">
    <citation type="submission" date="2015-11" db="EMBL/GenBank/DDBJ databases">
        <title>Genomic analysis of 38 Legionella species identifies large and diverse effector repertoires.</title>
        <authorList>
            <person name="Burstein D."/>
            <person name="Amaro F."/>
            <person name="Zusman T."/>
            <person name="Lifshitz Z."/>
            <person name="Cohen O."/>
            <person name="Gilbert J.A."/>
            <person name="Pupko T."/>
            <person name="Shuman H.A."/>
            <person name="Segal G."/>
        </authorList>
    </citation>
    <scope>NUCLEOTIDE SEQUENCE [LARGE SCALE GENOMIC DNA]</scope>
    <source>
        <strain evidence="13 15">SC-18-C9</strain>
    </source>
</reference>
<dbReference type="GO" id="GO:0020037">
    <property type="term" value="F:heme binding"/>
    <property type="evidence" value="ECO:0007669"/>
    <property type="project" value="TreeGrafter"/>
</dbReference>
<feature type="transmembrane region" description="Helical" evidence="12">
    <location>
        <begin position="12"/>
        <end position="36"/>
    </location>
</feature>
<dbReference type="EMBL" id="UGOY01000001">
    <property type="protein sequence ID" value="STY22399.1"/>
    <property type="molecule type" value="Genomic_DNA"/>
</dbReference>
<keyword evidence="11 12" id="KW-0472">Membrane</keyword>
<keyword evidence="4 12" id="KW-1003">Cell membrane</keyword>
<accession>A0A378L9L3</accession>
<dbReference type="STRING" id="460.Lstg_0579"/>
<keyword evidence="6 12" id="KW-0812">Transmembrane</keyword>
<evidence type="ECO:0000256" key="8">
    <source>
        <dbReference type="ARBA" id="ARBA00022982"/>
    </source>
</evidence>
<evidence type="ECO:0000256" key="7">
    <source>
        <dbReference type="ARBA" id="ARBA00022723"/>
    </source>
</evidence>
<evidence type="ECO:0000256" key="2">
    <source>
        <dbReference type="ARBA" id="ARBA00009819"/>
    </source>
</evidence>
<keyword evidence="14" id="KW-0560">Oxidoreductase</keyword>
<dbReference type="GO" id="GO:0009055">
    <property type="term" value="F:electron transfer activity"/>
    <property type="evidence" value="ECO:0007669"/>
    <property type="project" value="UniProtKB-UniRule"/>
</dbReference>
<organism evidence="14 16">
    <name type="scientific">Legionella steigerwaltii</name>
    <dbReference type="NCBI Taxonomy" id="460"/>
    <lineage>
        <taxon>Bacteria</taxon>
        <taxon>Pseudomonadati</taxon>
        <taxon>Pseudomonadota</taxon>
        <taxon>Gammaproteobacteria</taxon>
        <taxon>Legionellales</taxon>
        <taxon>Legionellaceae</taxon>
        <taxon>Legionella</taxon>
    </lineage>
</organism>
<keyword evidence="3 12" id="KW-0813">Transport</keyword>
<evidence type="ECO:0000256" key="5">
    <source>
        <dbReference type="ARBA" id="ARBA00022617"/>
    </source>
</evidence>
<evidence type="ECO:0000313" key="16">
    <source>
        <dbReference type="Proteomes" id="UP000255110"/>
    </source>
</evidence>
<feature type="transmembrane region" description="Helical" evidence="12">
    <location>
        <begin position="355"/>
        <end position="375"/>
    </location>
</feature>
<evidence type="ECO:0000256" key="3">
    <source>
        <dbReference type="ARBA" id="ARBA00022448"/>
    </source>
</evidence>
<dbReference type="Proteomes" id="UP000255110">
    <property type="component" value="Unassembled WGS sequence"/>
</dbReference>
<dbReference type="Pfam" id="PF01654">
    <property type="entry name" value="Cyt_bd_oxida_I"/>
    <property type="match status" value="1"/>
</dbReference>
<keyword evidence="9 12" id="KW-1133">Transmembrane helix</keyword>
<protein>
    <submittedName>
        <fullName evidence="14">Cytochrome d ubiquinol oxidase subunit I</fullName>
        <ecNumber evidence="14">1.10.3.-</ecNumber>
    </submittedName>
</protein>
<evidence type="ECO:0000256" key="4">
    <source>
        <dbReference type="ARBA" id="ARBA00022475"/>
    </source>
</evidence>
<evidence type="ECO:0000256" key="6">
    <source>
        <dbReference type="ARBA" id="ARBA00022692"/>
    </source>
</evidence>
<sequence>MHLDPLILSRLQFAWVIGLHILLPAFTVGLASYIALLEGVHFVTKREIYFRISTFWTKIFAISFGMGIVSGIVMPFQFGTNWSRYADSTANVLSPLFAYEGLTAFFLEAAFLGVLLFGRKLVPRWAHFGAALMVASGTLISSFWILSANSWMQTPAGYKFVEGRFFPVDWWSIIFNPSFPYRILHNVTGFYITTALVVISVAAYFIRKNKFISESRVMFSMTFWLLTLLVPLQIILGDLHGLNTLKYQPAKLAAIEAHWEPEKRAPLILFALPDEKNEMNRAVIEIPLLGSLILTHELNGEVPGLKQWPANERPPVAIPFFSFRIMVGLGLIMLALIAISLWLRIRHCLYDSTWFLRICQFAAPLGFFAVLAGWATTEVGRQPWTVYGLLRTADSVSPSLTGIDVLLSLLGYMVVYLIIFPVGAFLMARIVRKGFDEPEGIELPIEGGQHANPFTFTEHQ</sequence>
<gene>
    <name evidence="14" type="primary">qxtA</name>
    <name evidence="13" type="ORF">Lstg_0579</name>
    <name evidence="14" type="ORF">NCTC11991_00985</name>
</gene>
<evidence type="ECO:0000313" key="15">
    <source>
        <dbReference type="Proteomes" id="UP000054820"/>
    </source>
</evidence>
<dbReference type="AlphaFoldDB" id="A0A378L9L3"/>
<keyword evidence="15" id="KW-1185">Reference proteome</keyword>
<dbReference type="RefSeq" id="WP_058476167.1">
    <property type="nucleotide sequence ID" value="NZ_CAAAIO010000045.1"/>
</dbReference>
<keyword evidence="5 12" id="KW-0349">Heme</keyword>
<dbReference type="PANTHER" id="PTHR30365:SF14">
    <property type="entry name" value="CYTOCHROME BD MENAQUINOL OXIDASE SUBUNIT I-RELATED"/>
    <property type="match status" value="1"/>
</dbReference>
<dbReference type="Proteomes" id="UP000054820">
    <property type="component" value="Unassembled WGS sequence"/>
</dbReference>
<reference evidence="14 16" key="2">
    <citation type="submission" date="2018-06" db="EMBL/GenBank/DDBJ databases">
        <authorList>
            <consortium name="Pathogen Informatics"/>
            <person name="Doyle S."/>
        </authorList>
    </citation>
    <scope>NUCLEOTIDE SEQUENCE [LARGE SCALE GENOMIC DNA]</scope>
    <source>
        <strain evidence="14 16">NCTC11991</strain>
    </source>
</reference>
<comment type="subcellular location">
    <subcellularLocation>
        <location evidence="12">Cell inner membrane</location>
    </subcellularLocation>
    <subcellularLocation>
        <location evidence="1">Cell membrane</location>
        <topology evidence="1">Multi-pass membrane protein</topology>
    </subcellularLocation>
</comment>
<evidence type="ECO:0000256" key="12">
    <source>
        <dbReference type="PIRNR" id="PIRNR006446"/>
    </source>
</evidence>
<evidence type="ECO:0000256" key="9">
    <source>
        <dbReference type="ARBA" id="ARBA00022989"/>
    </source>
</evidence>
<comment type="similarity">
    <text evidence="2 12">Belongs to the cytochrome ubiquinol oxidase subunit 1 family.</text>
</comment>
<feature type="transmembrane region" description="Helical" evidence="12">
    <location>
        <begin position="96"/>
        <end position="118"/>
    </location>
</feature>
<dbReference type="GO" id="GO:0019646">
    <property type="term" value="P:aerobic electron transport chain"/>
    <property type="evidence" value="ECO:0007669"/>
    <property type="project" value="InterPro"/>
</dbReference>
<feature type="transmembrane region" description="Helical" evidence="12">
    <location>
        <begin position="217"/>
        <end position="236"/>
    </location>
</feature>
<evidence type="ECO:0000313" key="14">
    <source>
        <dbReference type="EMBL" id="STY22399.1"/>
    </source>
</evidence>